<accession>A0A6A4WUZ3</accession>
<dbReference type="AlphaFoldDB" id="A0A6A4WUZ3"/>
<feature type="transmembrane region" description="Helical" evidence="2">
    <location>
        <begin position="91"/>
        <end position="113"/>
    </location>
</feature>
<evidence type="ECO:0000313" key="5">
    <source>
        <dbReference type="Proteomes" id="UP000440578"/>
    </source>
</evidence>
<dbReference type="GO" id="GO:0005886">
    <property type="term" value="C:plasma membrane"/>
    <property type="evidence" value="ECO:0007669"/>
    <property type="project" value="TreeGrafter"/>
</dbReference>
<sequence length="288" mass="32276">MEHVVRRCTGVKKMSSLQPGGQRPPSRASHASRTSEVSRGAQSLYSVGSVHSVRSTVRSTVPLTAQADTWKPPVLKKALFTSIPKASNITAIYSILQALFTMMTAVFDAYVLIEAEPGKDHFGYYVISFEFVYAGNQHVRKCLITFAVFSFLFAAALLIISVLLVQALRKESEKEIRPWLLIMFFHTSWRLFALVFGSLVNDLYFAYHGLMCFLWSVMILLNVYGWLVVWSFFNELTEVSKLEDIAHLKMGTMTSLNHTQYSHTPSVSIQPSSRPITPHSYGGHSAAV</sequence>
<dbReference type="EMBL" id="VIIS01002176">
    <property type="protein sequence ID" value="KAF0287660.1"/>
    <property type="molecule type" value="Genomic_DNA"/>
</dbReference>
<gene>
    <name evidence="3" type="ORF">FJT64_013930</name>
    <name evidence="4" type="ORF">FJT64_022531</name>
</gene>
<keyword evidence="2" id="KW-0812">Transmembrane</keyword>
<dbReference type="PANTHER" id="PTHR36694">
    <property type="entry name" value="PASIFLORA 1, ISOFORM A-RELATED"/>
    <property type="match status" value="1"/>
</dbReference>
<feature type="region of interest" description="Disordered" evidence="1">
    <location>
        <begin position="264"/>
        <end position="288"/>
    </location>
</feature>
<dbReference type="OrthoDB" id="6351228at2759"/>
<dbReference type="PANTHER" id="PTHR36694:SF4">
    <property type="entry name" value="LD42595P"/>
    <property type="match status" value="1"/>
</dbReference>
<dbReference type="EMBL" id="VIIS01000711">
    <property type="protein sequence ID" value="KAF0305901.1"/>
    <property type="molecule type" value="Genomic_DNA"/>
</dbReference>
<comment type="caution">
    <text evidence="4">The sequence shown here is derived from an EMBL/GenBank/DDBJ whole genome shotgun (WGS) entry which is preliminary data.</text>
</comment>
<keyword evidence="2" id="KW-0472">Membrane</keyword>
<evidence type="ECO:0000313" key="4">
    <source>
        <dbReference type="EMBL" id="KAF0305901.1"/>
    </source>
</evidence>
<organism evidence="4 5">
    <name type="scientific">Amphibalanus amphitrite</name>
    <name type="common">Striped barnacle</name>
    <name type="synonym">Balanus amphitrite</name>
    <dbReference type="NCBI Taxonomy" id="1232801"/>
    <lineage>
        <taxon>Eukaryota</taxon>
        <taxon>Metazoa</taxon>
        <taxon>Ecdysozoa</taxon>
        <taxon>Arthropoda</taxon>
        <taxon>Crustacea</taxon>
        <taxon>Multicrustacea</taxon>
        <taxon>Cirripedia</taxon>
        <taxon>Thoracica</taxon>
        <taxon>Thoracicalcarea</taxon>
        <taxon>Balanomorpha</taxon>
        <taxon>Balanoidea</taxon>
        <taxon>Balanidae</taxon>
        <taxon>Amphibalaninae</taxon>
        <taxon>Amphibalanus</taxon>
    </lineage>
</organism>
<feature type="region of interest" description="Disordered" evidence="1">
    <location>
        <begin position="9"/>
        <end position="42"/>
    </location>
</feature>
<name>A0A6A4WUZ3_AMPAM</name>
<proteinExistence type="predicted"/>
<feature type="transmembrane region" description="Helical" evidence="2">
    <location>
        <begin position="205"/>
        <end position="233"/>
    </location>
</feature>
<dbReference type="GO" id="GO:0060857">
    <property type="term" value="P:establishment of glial blood-brain barrier"/>
    <property type="evidence" value="ECO:0007669"/>
    <property type="project" value="TreeGrafter"/>
</dbReference>
<evidence type="ECO:0000256" key="1">
    <source>
        <dbReference type="SAM" id="MobiDB-lite"/>
    </source>
</evidence>
<feature type="transmembrane region" description="Helical" evidence="2">
    <location>
        <begin position="143"/>
        <end position="167"/>
    </location>
</feature>
<feature type="transmembrane region" description="Helical" evidence="2">
    <location>
        <begin position="179"/>
        <end position="199"/>
    </location>
</feature>
<keyword evidence="5" id="KW-1185">Reference proteome</keyword>
<evidence type="ECO:0000256" key="2">
    <source>
        <dbReference type="SAM" id="Phobius"/>
    </source>
</evidence>
<dbReference type="GO" id="GO:0019991">
    <property type="term" value="P:septate junction assembly"/>
    <property type="evidence" value="ECO:0007669"/>
    <property type="project" value="TreeGrafter"/>
</dbReference>
<feature type="compositionally biased region" description="Polar residues" evidence="1">
    <location>
        <begin position="29"/>
        <end position="42"/>
    </location>
</feature>
<reference evidence="4 5" key="1">
    <citation type="submission" date="2019-07" db="EMBL/GenBank/DDBJ databases">
        <title>Draft genome assembly of a fouling barnacle, Amphibalanus amphitrite (Darwin, 1854): The first reference genome for Thecostraca.</title>
        <authorList>
            <person name="Kim W."/>
        </authorList>
    </citation>
    <scope>NUCLEOTIDE SEQUENCE [LARGE SCALE GENOMIC DNA]</scope>
    <source>
        <strain evidence="4">SNU_AA5</strain>
        <tissue evidence="4">Soma without cirri and trophi</tissue>
    </source>
</reference>
<feature type="compositionally biased region" description="Polar residues" evidence="1">
    <location>
        <begin position="264"/>
        <end position="275"/>
    </location>
</feature>
<evidence type="ECO:0000313" key="3">
    <source>
        <dbReference type="EMBL" id="KAF0287660.1"/>
    </source>
</evidence>
<dbReference type="GO" id="GO:0035159">
    <property type="term" value="P:regulation of tube length, open tracheal system"/>
    <property type="evidence" value="ECO:0007669"/>
    <property type="project" value="TreeGrafter"/>
</dbReference>
<keyword evidence="2" id="KW-1133">Transmembrane helix</keyword>
<protein>
    <submittedName>
        <fullName evidence="4">Uncharacterized protein</fullName>
    </submittedName>
</protein>
<dbReference type="Proteomes" id="UP000440578">
    <property type="component" value="Unassembled WGS sequence"/>
</dbReference>